<comment type="catalytic activity">
    <reaction evidence="1 15">
        <text>1-(5-phospho-beta-D-ribosyl)-5'-AMP + H2O = 1-(5-phospho-beta-D-ribosyl)-5-[(5-phospho-beta-D-ribosylamino)methylideneamino]imidazole-4-carboxamide</text>
        <dbReference type="Rhea" id="RHEA:20049"/>
        <dbReference type="ChEBI" id="CHEBI:15377"/>
        <dbReference type="ChEBI" id="CHEBI:58435"/>
        <dbReference type="ChEBI" id="CHEBI:59457"/>
        <dbReference type="EC" id="3.5.4.19"/>
    </reaction>
</comment>
<dbReference type="NCBIfam" id="TIGR03188">
    <property type="entry name" value="histidine_hisI"/>
    <property type="match status" value="1"/>
</dbReference>
<gene>
    <name evidence="15 17" type="primary">hisI</name>
    <name evidence="15" type="synonym">hisIE</name>
    <name evidence="17" type="ORF">BACCIP111883_01476</name>
</gene>
<evidence type="ECO:0000259" key="16">
    <source>
        <dbReference type="Pfam" id="PF01502"/>
    </source>
</evidence>
<dbReference type="EC" id="3.6.1.31" evidence="15"/>
<dbReference type="PANTHER" id="PTHR42945:SF9">
    <property type="entry name" value="HISTIDINE BIOSYNTHESIS BIFUNCTIONAL PROTEIN HISIE"/>
    <property type="match status" value="1"/>
</dbReference>
<evidence type="ECO:0000313" key="17">
    <source>
        <dbReference type="EMBL" id="CAG9620707.1"/>
    </source>
</evidence>
<evidence type="ECO:0000313" key="18">
    <source>
        <dbReference type="Proteomes" id="UP000789833"/>
    </source>
</evidence>
<sequence length="211" mass="23915">MIQLERVKFDERGLVPAIVQNAVTKEVLTLAYMNRESLAKTVDTRETWFWSRSRQELWHKGATSGNTQKVVGMRYDCDQDAILLLVEPNGPACHKGEVSCFHDVILETREMDNSFHASILAQLETVIASRADKRPKDSYTTYLFTEGVDKILKKVGEEAAEVIIAAKNRDKGELTWEVADLLFHVMVLLREQDVNLEEVLAVLTERHGSGK</sequence>
<dbReference type="EMBL" id="CAKJTJ010000006">
    <property type="protein sequence ID" value="CAG9620707.1"/>
    <property type="molecule type" value="Genomic_DNA"/>
</dbReference>
<evidence type="ECO:0000256" key="1">
    <source>
        <dbReference type="ARBA" id="ARBA00000024"/>
    </source>
</evidence>
<keyword evidence="11 15" id="KW-0378">Hydrolase</keyword>
<comment type="subcellular location">
    <subcellularLocation>
        <location evidence="3 15">Cytoplasm</location>
    </subcellularLocation>
</comment>
<dbReference type="SUPFAM" id="SSF101386">
    <property type="entry name" value="all-alpha NTP pyrophosphatases"/>
    <property type="match status" value="1"/>
</dbReference>
<keyword evidence="13 15" id="KW-0368">Histidine biosynthesis</keyword>
<comment type="catalytic activity">
    <reaction evidence="2 15">
        <text>1-(5-phospho-beta-D-ribosyl)-ATP + H2O = 1-(5-phospho-beta-D-ribosyl)-5'-AMP + diphosphate + H(+)</text>
        <dbReference type="Rhea" id="RHEA:22828"/>
        <dbReference type="ChEBI" id="CHEBI:15377"/>
        <dbReference type="ChEBI" id="CHEBI:15378"/>
        <dbReference type="ChEBI" id="CHEBI:33019"/>
        <dbReference type="ChEBI" id="CHEBI:59457"/>
        <dbReference type="ChEBI" id="CHEBI:73183"/>
        <dbReference type="EC" id="3.6.1.31"/>
    </reaction>
</comment>
<dbReference type="HAMAP" id="MF_01021">
    <property type="entry name" value="HisI"/>
    <property type="match status" value="1"/>
</dbReference>
<evidence type="ECO:0000256" key="7">
    <source>
        <dbReference type="ARBA" id="ARBA00008299"/>
    </source>
</evidence>
<dbReference type="NCBIfam" id="NF001611">
    <property type="entry name" value="PRK00400.1-3"/>
    <property type="match status" value="1"/>
</dbReference>
<dbReference type="InterPro" id="IPR026660">
    <property type="entry name" value="PRA-CH"/>
</dbReference>
<dbReference type="InterPro" id="IPR002496">
    <property type="entry name" value="PRib_AMP_CycHydrolase_dom"/>
</dbReference>
<evidence type="ECO:0000256" key="4">
    <source>
        <dbReference type="ARBA" id="ARBA00005169"/>
    </source>
</evidence>
<evidence type="ECO:0000256" key="14">
    <source>
        <dbReference type="ARBA" id="ARBA00023268"/>
    </source>
</evidence>
<evidence type="ECO:0000256" key="10">
    <source>
        <dbReference type="ARBA" id="ARBA00022741"/>
    </source>
</evidence>
<dbReference type="PANTHER" id="PTHR42945">
    <property type="entry name" value="HISTIDINE BIOSYNTHESIS BIFUNCTIONAL PROTEIN"/>
    <property type="match status" value="1"/>
</dbReference>
<dbReference type="Gene3D" id="3.10.20.810">
    <property type="entry name" value="Phosphoribosyl-AMP cyclohydrolase"/>
    <property type="match status" value="1"/>
</dbReference>
<dbReference type="Proteomes" id="UP000789833">
    <property type="component" value="Unassembled WGS sequence"/>
</dbReference>
<accession>A0ABN8ABC9</accession>
<evidence type="ECO:0000256" key="6">
    <source>
        <dbReference type="ARBA" id="ARBA00007731"/>
    </source>
</evidence>
<dbReference type="InterPro" id="IPR023019">
    <property type="entry name" value="His_synth_HisIE"/>
</dbReference>
<dbReference type="GO" id="GO:0004635">
    <property type="term" value="F:phosphoribosyl-AMP cyclohydrolase activity"/>
    <property type="evidence" value="ECO:0007669"/>
    <property type="project" value="UniProtKB-EC"/>
</dbReference>
<keyword evidence="8 15" id="KW-0963">Cytoplasm</keyword>
<keyword evidence="9 15" id="KW-0028">Amino-acid biosynthesis</keyword>
<proteinExistence type="inferred from homology"/>
<dbReference type="Pfam" id="PF01502">
    <property type="entry name" value="PRA-CH"/>
    <property type="match status" value="1"/>
</dbReference>
<comment type="similarity">
    <text evidence="7 15">In the N-terminal section; belongs to the PRA-CH family.</text>
</comment>
<feature type="region of interest" description="Phosphoribosyl-ATP pyrophosphohydrolase" evidence="15">
    <location>
        <begin position="120"/>
        <end position="211"/>
    </location>
</feature>
<evidence type="ECO:0000256" key="9">
    <source>
        <dbReference type="ARBA" id="ARBA00022605"/>
    </source>
</evidence>
<keyword evidence="14 15" id="KW-0511">Multifunctional enzyme</keyword>
<dbReference type="Pfam" id="PF01503">
    <property type="entry name" value="PRA-PH"/>
    <property type="match status" value="1"/>
</dbReference>
<evidence type="ECO:0000256" key="11">
    <source>
        <dbReference type="ARBA" id="ARBA00022801"/>
    </source>
</evidence>
<evidence type="ECO:0000256" key="13">
    <source>
        <dbReference type="ARBA" id="ARBA00023102"/>
    </source>
</evidence>
<evidence type="ECO:0000256" key="5">
    <source>
        <dbReference type="ARBA" id="ARBA00005204"/>
    </source>
</evidence>
<evidence type="ECO:0000256" key="12">
    <source>
        <dbReference type="ARBA" id="ARBA00022840"/>
    </source>
</evidence>
<dbReference type="NCBIfam" id="NF002747">
    <property type="entry name" value="PRK02759.1"/>
    <property type="match status" value="1"/>
</dbReference>
<keyword evidence="18" id="KW-1185">Reference proteome</keyword>
<reference evidence="17 18" key="1">
    <citation type="submission" date="2021-10" db="EMBL/GenBank/DDBJ databases">
        <authorList>
            <person name="Criscuolo A."/>
        </authorList>
    </citation>
    <scope>NUCLEOTIDE SEQUENCE [LARGE SCALE GENOMIC DNA]</scope>
    <source>
        <strain evidence="18">CIP 111883</strain>
    </source>
</reference>
<dbReference type="RefSeq" id="WP_230500630.1">
    <property type="nucleotide sequence ID" value="NZ_CAKJTJ010000006.1"/>
</dbReference>
<dbReference type="CDD" id="cd11534">
    <property type="entry name" value="NTP-PPase_HisIE_like"/>
    <property type="match status" value="1"/>
</dbReference>
<protein>
    <recommendedName>
        <fullName evidence="15">Histidine biosynthesis bifunctional protein HisIE</fullName>
    </recommendedName>
    <domain>
        <recommendedName>
            <fullName evidence="15">Phosphoribosyl-AMP cyclohydrolase</fullName>
            <shortName evidence="15">PRA-CH</shortName>
            <ecNumber evidence="15">3.5.4.19</ecNumber>
        </recommendedName>
    </domain>
    <domain>
        <recommendedName>
            <fullName evidence="15">Phosphoribosyl-ATP pyrophosphatase</fullName>
            <shortName evidence="15">PRA-PH</shortName>
            <ecNumber evidence="15">3.6.1.31</ecNumber>
        </recommendedName>
    </domain>
</protein>
<dbReference type="HAMAP" id="MF_01019">
    <property type="entry name" value="HisIE"/>
    <property type="match status" value="1"/>
</dbReference>
<name>A0ABN8ABC9_9BACI</name>
<evidence type="ECO:0000256" key="15">
    <source>
        <dbReference type="HAMAP-Rule" id="MF_01019"/>
    </source>
</evidence>
<keyword evidence="12 15" id="KW-0067">ATP-binding</keyword>
<dbReference type="InterPro" id="IPR021130">
    <property type="entry name" value="PRib-ATP_PPHydrolase-like"/>
</dbReference>
<dbReference type="EC" id="3.5.4.19" evidence="15"/>
<organism evidence="17 18">
    <name type="scientific">Sutcliffiella rhizosphaerae</name>
    <dbReference type="NCBI Taxonomy" id="2880967"/>
    <lineage>
        <taxon>Bacteria</taxon>
        <taxon>Bacillati</taxon>
        <taxon>Bacillota</taxon>
        <taxon>Bacilli</taxon>
        <taxon>Bacillales</taxon>
        <taxon>Bacillaceae</taxon>
        <taxon>Sutcliffiella</taxon>
    </lineage>
</organism>
<keyword evidence="10 15" id="KW-0547">Nucleotide-binding</keyword>
<comment type="pathway">
    <text evidence="4 15">Amino-acid biosynthesis; L-histidine biosynthesis; L-histidine from 5-phospho-alpha-D-ribose 1-diphosphate: step 3/9.</text>
</comment>
<dbReference type="HAMAP" id="MF_01020">
    <property type="entry name" value="HisE"/>
    <property type="match status" value="1"/>
</dbReference>
<comment type="pathway">
    <text evidence="5 15">Amino-acid biosynthesis; L-histidine biosynthesis; L-histidine from 5-phospho-alpha-D-ribose 1-diphosphate: step 2/9.</text>
</comment>
<dbReference type="InterPro" id="IPR038019">
    <property type="entry name" value="PRib_AMP_CycHydrolase_sf"/>
</dbReference>
<dbReference type="NCBIfam" id="NF000768">
    <property type="entry name" value="PRK00051.1"/>
    <property type="match status" value="1"/>
</dbReference>
<comment type="similarity">
    <text evidence="6 15">In the C-terminal section; belongs to the PRA-PH family.</text>
</comment>
<dbReference type="InterPro" id="IPR008179">
    <property type="entry name" value="HisE"/>
</dbReference>
<evidence type="ECO:0000256" key="2">
    <source>
        <dbReference type="ARBA" id="ARBA00001460"/>
    </source>
</evidence>
<feature type="region of interest" description="Phosphoribosyl-AMP cyclohydrolase" evidence="15">
    <location>
        <begin position="1"/>
        <end position="119"/>
    </location>
</feature>
<dbReference type="Gene3D" id="1.10.287.1080">
    <property type="entry name" value="MazG-like"/>
    <property type="match status" value="1"/>
</dbReference>
<comment type="caution">
    <text evidence="17">The sequence shown here is derived from an EMBL/GenBank/DDBJ whole genome shotgun (WGS) entry which is preliminary data.</text>
</comment>
<evidence type="ECO:0000256" key="8">
    <source>
        <dbReference type="ARBA" id="ARBA00022490"/>
    </source>
</evidence>
<dbReference type="SUPFAM" id="SSF141734">
    <property type="entry name" value="HisI-like"/>
    <property type="match status" value="1"/>
</dbReference>
<evidence type="ECO:0000256" key="3">
    <source>
        <dbReference type="ARBA" id="ARBA00004496"/>
    </source>
</evidence>
<feature type="domain" description="Phosphoribosyl-AMP cyclohydrolase" evidence="16">
    <location>
        <begin position="30"/>
        <end position="102"/>
    </location>
</feature>